<reference evidence="1 2" key="1">
    <citation type="submission" date="2016-10" db="EMBL/GenBank/DDBJ databases">
        <authorList>
            <person name="de Groot N.N."/>
        </authorList>
    </citation>
    <scope>NUCLEOTIDE SEQUENCE [LARGE SCALE GENOMIC DNA]</scope>
    <source>
        <strain evidence="1 2">DSM 5885</strain>
    </source>
</reference>
<evidence type="ECO:0000313" key="2">
    <source>
        <dbReference type="Proteomes" id="UP000198607"/>
    </source>
</evidence>
<dbReference type="InterPro" id="IPR003749">
    <property type="entry name" value="ThiS/MoaD-like"/>
</dbReference>
<accession>A0A1G8GRR7</accession>
<dbReference type="Pfam" id="PF02597">
    <property type="entry name" value="ThiS"/>
    <property type="match status" value="1"/>
</dbReference>
<name>A0A1G8GRR7_9RHOO</name>
<organism evidence="1 2">
    <name type="scientific">Propionivibrio dicarboxylicus</name>
    <dbReference type="NCBI Taxonomy" id="83767"/>
    <lineage>
        <taxon>Bacteria</taxon>
        <taxon>Pseudomonadati</taxon>
        <taxon>Pseudomonadota</taxon>
        <taxon>Betaproteobacteria</taxon>
        <taxon>Rhodocyclales</taxon>
        <taxon>Rhodocyclaceae</taxon>
        <taxon>Propionivibrio</taxon>
    </lineage>
</organism>
<sequence length="66" mass="6661">MEIIVNGERRSYPAALTVAALLETTGHAGQRVAVVRNGQVVPRGQHAATALAGGDRIDIVGAVAGG</sequence>
<dbReference type="InterPro" id="IPR016155">
    <property type="entry name" value="Mopterin_synth/thiamin_S_b"/>
</dbReference>
<dbReference type="EMBL" id="FNCY01000011">
    <property type="protein sequence ID" value="SDH97082.1"/>
    <property type="molecule type" value="Genomic_DNA"/>
</dbReference>
<dbReference type="CDD" id="cd00565">
    <property type="entry name" value="Ubl_ThiS"/>
    <property type="match status" value="1"/>
</dbReference>
<dbReference type="OrthoDB" id="9800283at2"/>
<protein>
    <submittedName>
        <fullName evidence="1">Sulfur carrier protein</fullName>
    </submittedName>
</protein>
<keyword evidence="2" id="KW-1185">Reference proteome</keyword>
<dbReference type="RefSeq" id="WP_091938355.1">
    <property type="nucleotide sequence ID" value="NZ_FNCY01000011.1"/>
</dbReference>
<dbReference type="InterPro" id="IPR012675">
    <property type="entry name" value="Beta-grasp_dom_sf"/>
</dbReference>
<dbReference type="NCBIfam" id="TIGR01683">
    <property type="entry name" value="thiS"/>
    <property type="match status" value="1"/>
</dbReference>
<dbReference type="PANTHER" id="PTHR34472">
    <property type="entry name" value="SULFUR CARRIER PROTEIN THIS"/>
    <property type="match status" value="1"/>
</dbReference>
<dbReference type="Gene3D" id="3.10.20.30">
    <property type="match status" value="1"/>
</dbReference>
<dbReference type="InterPro" id="IPR010035">
    <property type="entry name" value="Thi_S"/>
</dbReference>
<dbReference type="SUPFAM" id="SSF54285">
    <property type="entry name" value="MoaD/ThiS"/>
    <property type="match status" value="1"/>
</dbReference>
<proteinExistence type="predicted"/>
<dbReference type="Proteomes" id="UP000198607">
    <property type="component" value="Unassembled WGS sequence"/>
</dbReference>
<dbReference type="PANTHER" id="PTHR34472:SF1">
    <property type="entry name" value="SULFUR CARRIER PROTEIN THIS"/>
    <property type="match status" value="1"/>
</dbReference>
<dbReference type="STRING" id="83767.SAMN05660652_02617"/>
<evidence type="ECO:0000313" key="1">
    <source>
        <dbReference type="EMBL" id="SDH97082.1"/>
    </source>
</evidence>
<gene>
    <name evidence="1" type="ORF">SAMN05660652_02617</name>
</gene>
<dbReference type="AlphaFoldDB" id="A0A1G8GRR7"/>